<evidence type="ECO:0000313" key="1">
    <source>
        <dbReference type="EMBL" id="RVU31287.1"/>
    </source>
</evidence>
<organism evidence="1 2">
    <name type="scientific">Rheinheimera riviphila</name>
    <dbReference type="NCBI Taxonomy" id="1834037"/>
    <lineage>
        <taxon>Bacteria</taxon>
        <taxon>Pseudomonadati</taxon>
        <taxon>Pseudomonadota</taxon>
        <taxon>Gammaproteobacteria</taxon>
        <taxon>Chromatiales</taxon>
        <taxon>Chromatiaceae</taxon>
        <taxon>Rheinheimera</taxon>
    </lineage>
</organism>
<name>A0A437QA16_9GAMM</name>
<dbReference type="RefSeq" id="WP_127701337.1">
    <property type="nucleotide sequence ID" value="NZ_SACS01000039.1"/>
</dbReference>
<dbReference type="OrthoDB" id="6214536at2"/>
<accession>A0A437QA16</accession>
<protein>
    <submittedName>
        <fullName evidence="1">DUF3010 family protein</fullName>
    </submittedName>
</protein>
<dbReference type="AlphaFoldDB" id="A0A437QA16"/>
<dbReference type="EMBL" id="SACS01000039">
    <property type="protein sequence ID" value="RVU31287.1"/>
    <property type="molecule type" value="Genomic_DNA"/>
</dbReference>
<proteinExistence type="predicted"/>
<evidence type="ECO:0000313" key="2">
    <source>
        <dbReference type="Proteomes" id="UP000283077"/>
    </source>
</evidence>
<dbReference type="Proteomes" id="UP000283077">
    <property type="component" value="Unassembled WGS sequence"/>
</dbReference>
<dbReference type="Pfam" id="PF11215">
    <property type="entry name" value="DUF3010"/>
    <property type="match status" value="1"/>
</dbReference>
<sequence length="140" mass="15712">MRVCGVDIKGSEIILCLMEMENGLFDLPDCRQVRFPLLKDQDTDQMRKFQFSMAKLAEDYKISKFVIRERAQKGKFAGSAIGFKIEAALQLITSVDTVICTNAAIKDKLAAHPIPVVFKDTGLKAFQETAFTTAYAYLIH</sequence>
<reference evidence="1 2" key="1">
    <citation type="submission" date="2019-01" db="EMBL/GenBank/DDBJ databases">
        <authorList>
            <person name="Chen W.-M."/>
        </authorList>
    </citation>
    <scope>NUCLEOTIDE SEQUENCE [LARGE SCALE GENOMIC DNA]</scope>
    <source>
        <strain evidence="1 2">KYPC3</strain>
    </source>
</reference>
<keyword evidence="2" id="KW-1185">Reference proteome</keyword>
<dbReference type="InterPro" id="IPR021378">
    <property type="entry name" value="DUF3010"/>
</dbReference>
<gene>
    <name evidence="1" type="ORF">EOE67_20030</name>
</gene>
<comment type="caution">
    <text evidence="1">The sequence shown here is derived from an EMBL/GenBank/DDBJ whole genome shotgun (WGS) entry which is preliminary data.</text>
</comment>